<dbReference type="Proteomes" id="UP001571476">
    <property type="component" value="Unassembled WGS sequence"/>
</dbReference>
<dbReference type="EMBL" id="JBGOSP010000033">
    <property type="protein sequence ID" value="MFA3842089.1"/>
    <property type="molecule type" value="Genomic_DNA"/>
</dbReference>
<protein>
    <submittedName>
        <fullName evidence="2">Helicase associated domain-containing protein</fullName>
    </submittedName>
</protein>
<comment type="caution">
    <text evidence="2">The sequence shown here is derived from an EMBL/GenBank/DDBJ whole genome shotgun (WGS) entry which is preliminary data.</text>
</comment>
<gene>
    <name evidence="2" type="ORF">ACEG43_38855</name>
</gene>
<evidence type="ECO:0000259" key="1">
    <source>
        <dbReference type="Pfam" id="PF03457"/>
    </source>
</evidence>
<proteinExistence type="predicted"/>
<accession>A0ABV4SWW1</accession>
<reference evidence="2 3" key="1">
    <citation type="submission" date="2024-08" db="EMBL/GenBank/DDBJ databases">
        <title>Genome sequence of Streptomyces aureus CACIA-1.46HGO.</title>
        <authorList>
            <person name="Evangelista-Martinez Z."/>
        </authorList>
    </citation>
    <scope>NUCLEOTIDE SEQUENCE [LARGE SCALE GENOMIC DNA]</scope>
    <source>
        <strain evidence="2 3">CACIA-1.46HGO</strain>
    </source>
</reference>
<evidence type="ECO:0000313" key="2">
    <source>
        <dbReference type="EMBL" id="MFA3842089.1"/>
    </source>
</evidence>
<dbReference type="RefSeq" id="WP_372566145.1">
    <property type="nucleotide sequence ID" value="NZ_JBGOSP010000033.1"/>
</dbReference>
<keyword evidence="3" id="KW-1185">Reference proteome</keyword>
<organism evidence="2 3">
    <name type="scientific">Streptomyces aureus</name>
    <dbReference type="NCBI Taxonomy" id="193461"/>
    <lineage>
        <taxon>Bacteria</taxon>
        <taxon>Bacillati</taxon>
        <taxon>Actinomycetota</taxon>
        <taxon>Actinomycetes</taxon>
        <taxon>Kitasatosporales</taxon>
        <taxon>Streptomycetaceae</taxon>
        <taxon>Streptomyces</taxon>
    </lineage>
</organism>
<dbReference type="Pfam" id="PF03457">
    <property type="entry name" value="HA"/>
    <property type="match status" value="1"/>
</dbReference>
<name>A0ABV4SWW1_9ACTN</name>
<feature type="domain" description="Helicase-associated" evidence="1">
    <location>
        <begin position="34"/>
        <end position="96"/>
    </location>
</feature>
<evidence type="ECO:0000313" key="3">
    <source>
        <dbReference type="Proteomes" id="UP001571476"/>
    </source>
</evidence>
<dbReference type="InterPro" id="IPR005114">
    <property type="entry name" value="Helicase_assoc"/>
</dbReference>
<sequence length="98" mass="11568">MRWTSNLRRPGALDAHPEWETPLREVDPDWNPAWPAQWQRHYAARRELVRDEDGQPNVLPGVTIHAMDIGKWLARQRKPEVWQALAVGQRERLEQLES</sequence>